<dbReference type="InterPro" id="IPR009600">
    <property type="entry name" value="PIG-U"/>
</dbReference>
<keyword evidence="4" id="KW-0337">GPI-anchor biosynthesis</keyword>
<keyword evidence="5 9" id="KW-0812">Transmembrane</keyword>
<evidence type="ECO:0000256" key="2">
    <source>
        <dbReference type="ARBA" id="ARBA00004687"/>
    </source>
</evidence>
<evidence type="ECO:0000256" key="6">
    <source>
        <dbReference type="ARBA" id="ARBA00022824"/>
    </source>
</evidence>
<feature type="transmembrane region" description="Helical" evidence="9">
    <location>
        <begin position="80"/>
        <end position="101"/>
    </location>
</feature>
<dbReference type="Pfam" id="PF06728">
    <property type="entry name" value="PIG-U"/>
    <property type="match status" value="1"/>
</dbReference>
<evidence type="ECO:0000256" key="7">
    <source>
        <dbReference type="ARBA" id="ARBA00022989"/>
    </source>
</evidence>
<dbReference type="PANTHER" id="PTHR13121">
    <property type="entry name" value="GPI TRANSAMIDASE COMPONENT PIG-U"/>
    <property type="match status" value="1"/>
</dbReference>
<comment type="subcellular location">
    <subcellularLocation>
        <location evidence="1">Endoplasmic reticulum membrane</location>
        <topology evidence="1">Multi-pass membrane protein</topology>
    </subcellularLocation>
</comment>
<evidence type="ECO:0000256" key="4">
    <source>
        <dbReference type="ARBA" id="ARBA00022502"/>
    </source>
</evidence>
<name>A0A7J7KMV9_BUGNE</name>
<dbReference type="GO" id="GO:0006506">
    <property type="term" value="P:GPI anchor biosynthetic process"/>
    <property type="evidence" value="ECO:0007669"/>
    <property type="project" value="UniProtKB-UniPathway"/>
</dbReference>
<keyword evidence="7 9" id="KW-1133">Transmembrane helix</keyword>
<evidence type="ECO:0000256" key="1">
    <source>
        <dbReference type="ARBA" id="ARBA00004477"/>
    </source>
</evidence>
<sequence>MESFVNLLLALLAYQNFYSIMLVVPVAICFLQRDVLGLVKYLNPTAVKSILLTLSLTSLARFSPLLLLHPDSVVGFIRSTYGFVIMVPELTPNMGIFWYFFTEVFQHFELFFIIVFQVNAFIYTIPLAIKLRNHSVFLLYTLIVLISIFKSYPTYADVGFYLSFIPCWSFTHKYMKNVFIVSNMYIWCAALSPVFYHLWIYAGSANANFYFALTLVFNGAQIFFISDLILAYLRRDFDLHHLCQLLTLIKLNSPPHRKLMMSYLVSTSC</sequence>
<comment type="similarity">
    <text evidence="3">Belongs to the PIGU family.</text>
</comment>
<dbReference type="OrthoDB" id="549017at2759"/>
<feature type="transmembrane region" description="Helical" evidence="9">
    <location>
        <begin position="50"/>
        <end position="68"/>
    </location>
</feature>
<keyword evidence="8 9" id="KW-0472">Membrane</keyword>
<evidence type="ECO:0000256" key="9">
    <source>
        <dbReference type="SAM" id="Phobius"/>
    </source>
</evidence>
<dbReference type="EMBL" id="VXIV02000252">
    <property type="protein sequence ID" value="KAF6039478.1"/>
    <property type="molecule type" value="Genomic_DNA"/>
</dbReference>
<comment type="pathway">
    <text evidence="2">Glycolipid biosynthesis; glycosylphosphatidylinositol-anchor biosynthesis.</text>
</comment>
<dbReference type="Proteomes" id="UP000593567">
    <property type="component" value="Unassembled WGS sequence"/>
</dbReference>
<dbReference type="GO" id="GO:0016255">
    <property type="term" value="P:attachment of GPI anchor to protein"/>
    <property type="evidence" value="ECO:0007669"/>
    <property type="project" value="InterPro"/>
</dbReference>
<dbReference type="PANTHER" id="PTHR13121:SF0">
    <property type="entry name" value="PHOSPHATIDYLINOSITOL GLYCAN ANCHOR BIOSYNTHESIS CLASS U PROTEIN"/>
    <property type="match status" value="1"/>
</dbReference>
<dbReference type="GO" id="GO:0042765">
    <property type="term" value="C:GPI-anchor transamidase complex"/>
    <property type="evidence" value="ECO:0007669"/>
    <property type="project" value="InterPro"/>
</dbReference>
<evidence type="ECO:0000313" key="10">
    <source>
        <dbReference type="EMBL" id="KAF6039478.1"/>
    </source>
</evidence>
<evidence type="ECO:0000256" key="8">
    <source>
        <dbReference type="ARBA" id="ARBA00023136"/>
    </source>
</evidence>
<reference evidence="10" key="1">
    <citation type="submission" date="2020-06" db="EMBL/GenBank/DDBJ databases">
        <title>Draft genome of Bugula neritina, a colonial animal packing powerful symbionts and potential medicines.</title>
        <authorList>
            <person name="Rayko M."/>
        </authorList>
    </citation>
    <scope>NUCLEOTIDE SEQUENCE [LARGE SCALE GENOMIC DNA]</scope>
    <source>
        <strain evidence="10">Kwan_BN1</strain>
    </source>
</reference>
<protein>
    <submittedName>
        <fullName evidence="10">PIGU</fullName>
    </submittedName>
</protein>
<evidence type="ECO:0000256" key="5">
    <source>
        <dbReference type="ARBA" id="ARBA00022692"/>
    </source>
</evidence>
<evidence type="ECO:0000256" key="3">
    <source>
        <dbReference type="ARBA" id="ARBA00010026"/>
    </source>
</evidence>
<organism evidence="10 11">
    <name type="scientific">Bugula neritina</name>
    <name type="common">Brown bryozoan</name>
    <name type="synonym">Sertularia neritina</name>
    <dbReference type="NCBI Taxonomy" id="10212"/>
    <lineage>
        <taxon>Eukaryota</taxon>
        <taxon>Metazoa</taxon>
        <taxon>Spiralia</taxon>
        <taxon>Lophotrochozoa</taxon>
        <taxon>Bryozoa</taxon>
        <taxon>Gymnolaemata</taxon>
        <taxon>Cheilostomatida</taxon>
        <taxon>Flustrina</taxon>
        <taxon>Buguloidea</taxon>
        <taxon>Bugulidae</taxon>
        <taxon>Bugula</taxon>
    </lineage>
</organism>
<feature type="transmembrane region" description="Helical" evidence="9">
    <location>
        <begin position="107"/>
        <end position="129"/>
    </location>
</feature>
<dbReference type="AlphaFoldDB" id="A0A7J7KMV9"/>
<accession>A0A7J7KMV9</accession>
<evidence type="ECO:0000313" key="11">
    <source>
        <dbReference type="Proteomes" id="UP000593567"/>
    </source>
</evidence>
<gene>
    <name evidence="10" type="ORF">EB796_002210</name>
</gene>
<proteinExistence type="inferred from homology"/>
<keyword evidence="11" id="KW-1185">Reference proteome</keyword>
<feature type="transmembrane region" description="Helical" evidence="9">
    <location>
        <begin position="136"/>
        <end position="152"/>
    </location>
</feature>
<keyword evidence="6" id="KW-0256">Endoplasmic reticulum</keyword>
<dbReference type="UniPathway" id="UPA00196"/>
<feature type="transmembrane region" description="Helical" evidence="9">
    <location>
        <begin position="209"/>
        <end position="233"/>
    </location>
</feature>
<feature type="transmembrane region" description="Helical" evidence="9">
    <location>
        <begin position="184"/>
        <end position="203"/>
    </location>
</feature>
<comment type="caution">
    <text evidence="10">The sequence shown here is derived from an EMBL/GenBank/DDBJ whole genome shotgun (WGS) entry which is preliminary data.</text>
</comment>
<feature type="transmembrane region" description="Helical" evidence="9">
    <location>
        <begin position="7"/>
        <end position="30"/>
    </location>
</feature>